<keyword evidence="3" id="KW-1185">Reference proteome</keyword>
<accession>A0A239SUR0</accession>
<reference evidence="2 3" key="1">
    <citation type="submission" date="2017-06" db="EMBL/GenBank/DDBJ databases">
        <authorList>
            <consortium name="Pathogen Informatics"/>
        </authorList>
    </citation>
    <scope>NUCLEOTIDE SEQUENCE [LARGE SCALE GENOMIC DNA]</scope>
    <source>
        <strain evidence="2 3">NCTC13788</strain>
    </source>
</reference>
<keyword evidence="1" id="KW-1133">Transmembrane helix</keyword>
<evidence type="ECO:0000313" key="3">
    <source>
        <dbReference type="Proteomes" id="UP000215185"/>
    </source>
</evidence>
<protein>
    <recommendedName>
        <fullName evidence="4">Holin-like toxin</fullName>
    </recommendedName>
</protein>
<dbReference type="STRING" id="1123308.GCA_000380085_01713"/>
<dbReference type="Pfam" id="PF16935">
    <property type="entry name" value="Hol_Tox"/>
    <property type="match status" value="1"/>
</dbReference>
<evidence type="ECO:0000256" key="1">
    <source>
        <dbReference type="SAM" id="Phobius"/>
    </source>
</evidence>
<evidence type="ECO:0008006" key="4">
    <source>
        <dbReference type="Google" id="ProtNLM"/>
    </source>
</evidence>
<keyword evidence="1" id="KW-0472">Membrane</keyword>
<dbReference type="RefSeq" id="WP_083903325.1">
    <property type="nucleotide sequence ID" value="NZ_LT906439.1"/>
</dbReference>
<evidence type="ECO:0000313" key="2">
    <source>
        <dbReference type="EMBL" id="SNU89231.1"/>
    </source>
</evidence>
<dbReference type="InterPro" id="IPR031616">
    <property type="entry name" value="BsrE-like"/>
</dbReference>
<dbReference type="KEGG" id="smen:SAMEA4412692_1411"/>
<name>A0A239SUR0_9STRE</name>
<organism evidence="2 3">
    <name type="scientific">Streptococcus merionis</name>
    <dbReference type="NCBI Taxonomy" id="400065"/>
    <lineage>
        <taxon>Bacteria</taxon>
        <taxon>Bacillati</taxon>
        <taxon>Bacillota</taxon>
        <taxon>Bacilli</taxon>
        <taxon>Lactobacillales</taxon>
        <taxon>Streptococcaceae</taxon>
        <taxon>Streptococcus</taxon>
    </lineage>
</organism>
<dbReference type="Proteomes" id="UP000215185">
    <property type="component" value="Chromosome 1"/>
</dbReference>
<proteinExistence type="predicted"/>
<dbReference type="EMBL" id="LT906439">
    <property type="protein sequence ID" value="SNU89231.1"/>
    <property type="molecule type" value="Genomic_DNA"/>
</dbReference>
<dbReference type="AlphaFoldDB" id="A0A239SUR0"/>
<gene>
    <name evidence="2" type="ORF">SAMEA4412692_01411</name>
</gene>
<keyword evidence="1" id="KW-0812">Transmembrane</keyword>
<sequence>MTKPTKSRRTVMTVAEALQLMLEFCLLIIAILTFINRKSKNSKTATSLTLHG</sequence>
<feature type="transmembrane region" description="Helical" evidence="1">
    <location>
        <begin position="17"/>
        <end position="35"/>
    </location>
</feature>